<dbReference type="GeneID" id="8826585"/>
<evidence type="ECO:0000259" key="8">
    <source>
        <dbReference type="Pfam" id="PF13462"/>
    </source>
</evidence>
<organism evidence="9 11">
    <name type="scientific">Natrialba magadii (strain ATCC 43099 / DSM 3394 / CCM 3739 / CIP 104546 / IAM 13178 / JCM 8861 / NBRC 102185 / NCIMB 2190 / MS3)</name>
    <name type="common">Natronobacterium magadii</name>
    <dbReference type="NCBI Taxonomy" id="547559"/>
    <lineage>
        <taxon>Archaea</taxon>
        <taxon>Methanobacteriati</taxon>
        <taxon>Methanobacteriota</taxon>
        <taxon>Stenosarchaea group</taxon>
        <taxon>Halobacteria</taxon>
        <taxon>Halobacteriales</taxon>
        <taxon>Natrialbaceae</taxon>
        <taxon>Natrialba</taxon>
    </lineage>
</organism>
<evidence type="ECO:0000256" key="5">
    <source>
        <dbReference type="ARBA" id="ARBA00023002"/>
    </source>
</evidence>
<accession>D3T100</accession>
<dbReference type="Proteomes" id="UP000011543">
    <property type="component" value="Unassembled WGS sequence"/>
</dbReference>
<dbReference type="HOGENOM" id="CLU_000288_47_1_2"/>
<keyword evidence="11" id="KW-1185">Reference proteome</keyword>
<keyword evidence="9" id="KW-0614">Plasmid</keyword>
<evidence type="ECO:0000256" key="4">
    <source>
        <dbReference type="ARBA" id="ARBA00022982"/>
    </source>
</evidence>
<proteinExistence type="inferred from homology"/>
<keyword evidence="5" id="KW-0560">Oxidoreductase</keyword>
<reference evidence="9" key="4">
    <citation type="submission" date="2016-09" db="EMBL/GenBank/DDBJ databases">
        <authorList>
            <person name="Pfeiffer F."/>
        </authorList>
    </citation>
    <scope>NUCLEOTIDE SEQUENCE</scope>
    <source>
        <strain evidence="9">ATCC 43099</strain>
        <plasmid evidence="9">pNMAG01</plasmid>
    </source>
</reference>
<name>D3T100_NATMM</name>
<dbReference type="Pfam" id="PF13462">
    <property type="entry name" value="Thioredoxin_4"/>
    <property type="match status" value="1"/>
</dbReference>
<keyword evidence="3" id="KW-0732">Signal</keyword>
<evidence type="ECO:0000256" key="1">
    <source>
        <dbReference type="ARBA" id="ARBA00005791"/>
    </source>
</evidence>
<evidence type="ECO:0000313" key="9">
    <source>
        <dbReference type="EMBL" id="ADD07259.1"/>
    </source>
</evidence>
<keyword evidence="4" id="KW-0813">Transport</keyword>
<evidence type="ECO:0000313" key="10">
    <source>
        <dbReference type="EMBL" id="ELY34369.1"/>
    </source>
</evidence>
<sequence>MPLNTPSRRAVLAGSVLALGGGSTYYLFQSRTDATHDLSPTLHASEDTSALGVDLAGKPTMGSPAAPLEIYYWTDFQCPYCEQFERETLPDLVADYTDSGDVRIVFIMLPLFGSDSMTAAVASRCVWEQIRESDPDSYWDWHAAVFDAQDERNSGWAGTDNLLEITESVPAVDADALATCLEQDRSRIEDAVEADAAQAQSFGIHSTPTFVVFDPETEAAGTLVGAQPNERFDDAIEQIRTA</sequence>
<dbReference type="InterPro" id="IPR036249">
    <property type="entry name" value="Thioredoxin-like_sf"/>
</dbReference>
<evidence type="ECO:0000256" key="6">
    <source>
        <dbReference type="ARBA" id="ARBA00023157"/>
    </source>
</evidence>
<dbReference type="PATRIC" id="fig|547559.17.peg.91"/>
<dbReference type="OrthoDB" id="15256at2157"/>
<evidence type="ECO:0000256" key="2">
    <source>
        <dbReference type="ARBA" id="ARBA00007787"/>
    </source>
</evidence>
<keyword evidence="6" id="KW-1015">Disulfide bond</keyword>
<dbReference type="EMBL" id="AOHS01000007">
    <property type="protein sequence ID" value="ELY34369.1"/>
    <property type="molecule type" value="Genomic_DNA"/>
</dbReference>
<dbReference type="PANTHER" id="PTHR13887">
    <property type="entry name" value="GLUTATHIONE S-TRANSFERASE KAPPA"/>
    <property type="match status" value="1"/>
</dbReference>
<dbReference type="InterPro" id="IPR012336">
    <property type="entry name" value="Thioredoxin-like_fold"/>
</dbReference>
<evidence type="ECO:0000313" key="12">
    <source>
        <dbReference type="Proteomes" id="UP000011543"/>
    </source>
</evidence>
<dbReference type="AlphaFoldDB" id="D3T100"/>
<evidence type="ECO:0000256" key="7">
    <source>
        <dbReference type="ARBA" id="ARBA00023284"/>
    </source>
</evidence>
<keyword evidence="4" id="KW-0249">Electron transport</keyword>
<geneLocation type="plasmid" evidence="9 11">
    <name>pNMAG01</name>
</geneLocation>
<protein>
    <submittedName>
        <fullName evidence="10">DSBA oxidoreductase</fullName>
    </submittedName>
    <submittedName>
        <fullName evidence="9">Thioredoxin domain protein</fullName>
    </submittedName>
</protein>
<gene>
    <name evidence="9" type="ordered locus">Nmag_3717</name>
    <name evidence="10" type="ORF">C500_00502</name>
</gene>
<dbReference type="PANTHER" id="PTHR13887:SF14">
    <property type="entry name" value="DISULFIDE BOND FORMATION PROTEIN D"/>
    <property type="match status" value="1"/>
</dbReference>
<dbReference type="GO" id="GO:0016491">
    <property type="term" value="F:oxidoreductase activity"/>
    <property type="evidence" value="ECO:0007669"/>
    <property type="project" value="UniProtKB-KW"/>
</dbReference>
<reference evidence="11" key="1">
    <citation type="submission" date="2010-02" db="EMBL/GenBank/DDBJ databases">
        <title>Complete sequence of plasmid 1 of Natrialba magadii ATCC 43099.</title>
        <authorList>
            <consortium name="US DOE Joint Genome Institute"/>
            <person name="Lucas S."/>
            <person name="Copeland A."/>
            <person name="Lapidus A."/>
            <person name="Cheng J.-F."/>
            <person name="Bruce D."/>
            <person name="Goodwin L."/>
            <person name="Pitluck S."/>
            <person name="Davenport K."/>
            <person name="Saunders E."/>
            <person name="Detter J.C."/>
            <person name="Han C."/>
            <person name="Tapia R."/>
            <person name="Land M."/>
            <person name="Hauser L."/>
            <person name="Kyrpides N."/>
            <person name="Mikhailova N."/>
            <person name="De Castro R.E."/>
            <person name="Maupin-Furlow J.A."/>
            <person name="Woyke T."/>
        </authorList>
    </citation>
    <scope>NUCLEOTIDE SEQUENCE [LARGE SCALE GENOMIC DNA]</scope>
    <source>
        <strain evidence="11">ATCC 43099 / DSM 3394 / CCM 3739 / CIP 104546 / IAM 13178 / JCM 8861 / NBRC 102185 / NCIMB 2190 / MS3</strain>
        <plasmid evidence="11">pNMAG01</plasmid>
    </source>
</reference>
<keyword evidence="7" id="KW-0676">Redox-active center</keyword>
<dbReference type="RefSeq" id="WP_004266993.1">
    <property type="nucleotide sequence ID" value="NC_013923.1"/>
</dbReference>
<dbReference type="EMBL" id="CP001933">
    <property type="protein sequence ID" value="ADD07259.1"/>
    <property type="molecule type" value="Genomic_DNA"/>
</dbReference>
<dbReference type="Proteomes" id="UP000001879">
    <property type="component" value="Plasmid pNMAG01"/>
</dbReference>
<feature type="domain" description="Thioredoxin-like fold" evidence="8">
    <location>
        <begin position="58"/>
        <end position="214"/>
    </location>
</feature>
<dbReference type="KEGG" id="nmg:Nmag_3717"/>
<reference evidence="10 12" key="3">
    <citation type="journal article" date="2014" name="PLoS Genet.">
        <title>Phylogenetically driven sequencing of extremely halophilic archaea reveals strategies for static and dynamic osmo-response.</title>
        <authorList>
            <person name="Becker E.A."/>
            <person name="Seitzer P.M."/>
            <person name="Tritt A."/>
            <person name="Larsen D."/>
            <person name="Krusor M."/>
            <person name="Yao A.I."/>
            <person name="Wu D."/>
            <person name="Madern D."/>
            <person name="Eisen J.A."/>
            <person name="Darling A.E."/>
            <person name="Facciotti M.T."/>
        </authorList>
    </citation>
    <scope>NUCLEOTIDE SEQUENCE [LARGE SCALE GENOMIC DNA]</scope>
    <source>
        <strain evidence="12">ATCC 43099 / DSM 3394 / CCM 3739 / CIP 104546 / IAM 13178 / JCM 8861 / NBRC 102185 / NCIMB 2190 / MS3</strain>
        <strain evidence="10">MS-3</strain>
    </source>
</reference>
<dbReference type="Gene3D" id="3.40.30.10">
    <property type="entry name" value="Glutaredoxin"/>
    <property type="match status" value="1"/>
</dbReference>
<evidence type="ECO:0000313" key="11">
    <source>
        <dbReference type="Proteomes" id="UP000001879"/>
    </source>
</evidence>
<dbReference type="SUPFAM" id="SSF52833">
    <property type="entry name" value="Thioredoxin-like"/>
    <property type="match status" value="1"/>
</dbReference>
<evidence type="ECO:0000256" key="3">
    <source>
        <dbReference type="ARBA" id="ARBA00022729"/>
    </source>
</evidence>
<comment type="similarity">
    <text evidence="2">Belongs to the glutaredoxin family.</text>
</comment>
<comment type="similarity">
    <text evidence="1">Belongs to the thioredoxin family. DsbA subfamily.</text>
</comment>
<reference evidence="9 11" key="2">
    <citation type="journal article" date="2012" name="BMC Genomics">
        <title>A comparative genomics perspective on the genetic content of the alkaliphilic haloarchaeon Natrialba magadii ATCC 43099T.</title>
        <authorList>
            <person name="Siddaramappa S."/>
            <person name="Challacombe J.F."/>
            <person name="Decastro R.E."/>
            <person name="Pfeiffer F."/>
            <person name="Sastre D.E."/>
            <person name="Gimenez M.I."/>
            <person name="Paggi R.A."/>
            <person name="Detter J.C."/>
            <person name="Davenport K.W."/>
            <person name="Goodwin L.A."/>
            <person name="Kyrpides N."/>
            <person name="Tapia R."/>
            <person name="Pitluck S."/>
            <person name="Lucas S."/>
            <person name="Woyke T."/>
            <person name="Maupin-Furlow J.A."/>
        </authorList>
    </citation>
    <scope>NUCLEOTIDE SEQUENCE [LARGE SCALE GENOMIC DNA]</scope>
    <source>
        <strain evidence="9">ATCC 43099</strain>
        <strain evidence="11">ATCC 43099 / DSM 3394 / CCM 3739 / CIP 104546 / IAM 13178 / JCM 8861 / NBRC 102185 / NCIMB 2190 / MS3</strain>
    </source>
</reference>